<gene>
    <name evidence="2" type="ORF">CAG72_01480</name>
</gene>
<keyword evidence="1" id="KW-1133">Transmembrane helix</keyword>
<keyword evidence="1" id="KW-0472">Membrane</keyword>
<organism evidence="2 3">
    <name type="scientific">Photobacterium halotolerans</name>
    <dbReference type="NCBI Taxonomy" id="265726"/>
    <lineage>
        <taxon>Bacteria</taxon>
        <taxon>Pseudomonadati</taxon>
        <taxon>Pseudomonadota</taxon>
        <taxon>Gammaproteobacteria</taxon>
        <taxon>Vibrionales</taxon>
        <taxon>Vibrionaceae</taxon>
        <taxon>Photobacterium</taxon>
    </lineage>
</organism>
<protein>
    <submittedName>
        <fullName evidence="2">Uncharacterized protein</fullName>
    </submittedName>
</protein>
<feature type="transmembrane region" description="Helical" evidence="1">
    <location>
        <begin position="37"/>
        <end position="59"/>
    </location>
</feature>
<dbReference type="Proteomes" id="UP000465712">
    <property type="component" value="Unassembled WGS sequence"/>
</dbReference>
<accession>A0A7X5ASE8</accession>
<dbReference type="EMBL" id="WXWW01000028">
    <property type="protein sequence ID" value="NAW63875.1"/>
    <property type="molecule type" value="Genomic_DNA"/>
</dbReference>
<keyword evidence="1" id="KW-0812">Transmembrane</keyword>
<evidence type="ECO:0000256" key="1">
    <source>
        <dbReference type="SAM" id="Phobius"/>
    </source>
</evidence>
<feature type="transmembrane region" description="Helical" evidence="1">
    <location>
        <begin position="111"/>
        <end position="129"/>
    </location>
</feature>
<comment type="caution">
    <text evidence="2">The sequence shown here is derived from an EMBL/GenBank/DDBJ whole genome shotgun (WGS) entry which is preliminary data.</text>
</comment>
<dbReference type="RefSeq" id="WP_161442329.1">
    <property type="nucleotide sequence ID" value="NZ_WXWW01000028.1"/>
</dbReference>
<sequence>MLTLVAFKALVIWVGILVLAVANGVLRESVLVPRFGTPVALVLSGMLLSALIIGVAYFSLPWLHVRRPFELYTVGAGWLVLTLVFEFSFGLWQGKSFSELLEAYTFKDGNIWSVVVATTAFSPYIAAWLRGWV</sequence>
<proteinExistence type="predicted"/>
<evidence type="ECO:0000313" key="3">
    <source>
        <dbReference type="Proteomes" id="UP000465712"/>
    </source>
</evidence>
<name>A0A7X5ASE8_9GAMM</name>
<dbReference type="AlphaFoldDB" id="A0A7X5ASE8"/>
<feature type="transmembrane region" description="Helical" evidence="1">
    <location>
        <begin position="71"/>
        <end position="91"/>
    </location>
</feature>
<reference evidence="2 3" key="1">
    <citation type="submission" date="2017-05" db="EMBL/GenBank/DDBJ databases">
        <title>High clonality and local adaptation shapes Vibrionaceae linages within an endangered oasis.</title>
        <authorList>
            <person name="Vazquez-Rosas-Landa M."/>
        </authorList>
    </citation>
    <scope>NUCLEOTIDE SEQUENCE [LARGE SCALE GENOMIC DNA]</scope>
    <source>
        <strain evidence="2 3">P46_P4S1P180</strain>
    </source>
</reference>
<evidence type="ECO:0000313" key="2">
    <source>
        <dbReference type="EMBL" id="NAW63875.1"/>
    </source>
</evidence>